<dbReference type="AlphaFoldDB" id="A9U7R4"/>
<organism>
    <name type="scientific">Physcomitrium patens</name>
    <name type="common">Spreading-leaved earth moss</name>
    <name type="synonym">Physcomitrella patens</name>
    <dbReference type="NCBI Taxonomy" id="3218"/>
    <lineage>
        <taxon>Eukaryota</taxon>
        <taxon>Viridiplantae</taxon>
        <taxon>Streptophyta</taxon>
        <taxon>Embryophyta</taxon>
        <taxon>Bryophyta</taxon>
        <taxon>Bryophytina</taxon>
        <taxon>Bryopsida</taxon>
        <taxon>Funariidae</taxon>
        <taxon>Funariales</taxon>
        <taxon>Funariaceae</taxon>
        <taxon>Physcomitrium</taxon>
    </lineage>
</organism>
<gene>
    <name evidence="2" type="ORF">PHYPADRAFT_104024</name>
</gene>
<reference evidence="2" key="1">
    <citation type="journal article" date="2008" name="Science">
        <title>The Physcomitrella genome reveals evolutionary insights into the conquest of land by plants.</title>
        <authorList>
            <person name="Rensing S."/>
            <person name="Lang D."/>
            <person name="Zimmer A."/>
            <person name="Terry A."/>
            <person name="Salamov A."/>
            <person name="Shapiro H."/>
            <person name="Nishiyama T."/>
            <person name="Perroud P.-F."/>
            <person name="Lindquist E."/>
            <person name="Kamisugi Y."/>
            <person name="Tanahashi T."/>
            <person name="Sakakibara K."/>
            <person name="Fujita T."/>
            <person name="Oishi K."/>
            <person name="Shin-I T."/>
            <person name="Kuroki Y."/>
            <person name="Toyoda A."/>
            <person name="Suzuki Y."/>
            <person name="Hashimoto A."/>
            <person name="Yamaguchi K."/>
            <person name="Sugano A."/>
            <person name="Kohara Y."/>
            <person name="Fujiyama A."/>
            <person name="Anterola A."/>
            <person name="Aoki S."/>
            <person name="Ashton N."/>
            <person name="Barbazuk W.B."/>
            <person name="Barker E."/>
            <person name="Bennetzen J."/>
            <person name="Bezanilla M."/>
            <person name="Blankenship R."/>
            <person name="Cho S.H."/>
            <person name="Dutcher S."/>
            <person name="Estelle M."/>
            <person name="Fawcett J.A."/>
            <person name="Gundlach H."/>
            <person name="Hanada K."/>
            <person name="Heyl A."/>
            <person name="Hicks K.A."/>
            <person name="Hugh J."/>
            <person name="Lohr M."/>
            <person name="Mayer K."/>
            <person name="Melkozernov A."/>
            <person name="Murata T."/>
            <person name="Nelson D."/>
            <person name="Pils B."/>
            <person name="Prigge M."/>
            <person name="Reiss B."/>
            <person name="Renner T."/>
            <person name="Rombauts S."/>
            <person name="Rushton P."/>
            <person name="Sanderfoot A."/>
            <person name="Schween G."/>
            <person name="Shiu S.-H."/>
            <person name="Stueber K."/>
            <person name="Theodoulou F.L."/>
            <person name="Tu H."/>
            <person name="Van de Peer Y."/>
            <person name="Verrier P.J."/>
            <person name="Waters E."/>
            <person name="Wood A."/>
            <person name="Yang L."/>
            <person name="Cove D."/>
            <person name="Cuming A."/>
            <person name="Hasebe M."/>
            <person name="Lucas S."/>
            <person name="Mishler D.B."/>
            <person name="Reski R."/>
            <person name="Grigoriev I."/>
            <person name="Quatrano R.S."/>
            <person name="Boore J.L."/>
        </authorList>
    </citation>
    <scope>NUCLEOTIDE SEQUENCE [LARGE SCALE GENOMIC DNA]</scope>
</reference>
<sequence length="232" mass="25478">MNRNKVIITAIIGVIVVGYIVGRSSENDVASTTPPQEKEATSTEKTTVPADPPSKVLPQSQTADKLAEHPVVPKPLFASPLKAFKDKYGKPDSEYIDSISYNQNDLLIDSDNVSGMVSSISMSFSGETFINKEHALAKILPYLPEDAKKIKSKTDGNYITVLYQSPSTARTFSDWYEAWENEALKEHGTGMIIVQVIGGDPNSKTRWGKVTTARMNLSNLSRDEIKNLGINL</sequence>
<proteinExistence type="predicted"/>
<feature type="region of interest" description="Disordered" evidence="1">
    <location>
        <begin position="26"/>
        <end position="58"/>
    </location>
</feature>
<name>A9U7R4_PHYPA</name>
<evidence type="ECO:0000313" key="2">
    <source>
        <dbReference type="EMBL" id="EDQ48289.1"/>
    </source>
</evidence>
<accession>A9U7R4</accession>
<dbReference type="EMBL" id="DS546625">
    <property type="protein sequence ID" value="EDQ48289.1"/>
    <property type="molecule type" value="Genomic_DNA"/>
</dbReference>
<evidence type="ECO:0000256" key="1">
    <source>
        <dbReference type="SAM" id="MobiDB-lite"/>
    </source>
</evidence>
<protein>
    <submittedName>
        <fullName evidence="2">Predicted protein</fullName>
    </submittedName>
</protein>